<gene>
    <name evidence="1" type="ORF">L227DRAFT_404779</name>
</gene>
<dbReference type="EMBL" id="ML122327">
    <property type="protein sequence ID" value="RPD53191.1"/>
    <property type="molecule type" value="Genomic_DNA"/>
</dbReference>
<dbReference type="AlphaFoldDB" id="A0A5C2RPX8"/>
<evidence type="ECO:0000313" key="1">
    <source>
        <dbReference type="EMBL" id="RPD53191.1"/>
    </source>
</evidence>
<evidence type="ECO:0000313" key="2">
    <source>
        <dbReference type="Proteomes" id="UP000313359"/>
    </source>
</evidence>
<proteinExistence type="predicted"/>
<protein>
    <submittedName>
        <fullName evidence="1">Uncharacterized protein</fullName>
    </submittedName>
</protein>
<reference evidence="1" key="1">
    <citation type="journal article" date="2018" name="Genome Biol. Evol.">
        <title>Genomics and development of Lentinus tigrinus, a white-rot wood-decaying mushroom with dimorphic fruiting bodies.</title>
        <authorList>
            <person name="Wu B."/>
            <person name="Xu Z."/>
            <person name="Knudson A."/>
            <person name="Carlson A."/>
            <person name="Chen N."/>
            <person name="Kovaka S."/>
            <person name="LaButti K."/>
            <person name="Lipzen A."/>
            <person name="Pennachio C."/>
            <person name="Riley R."/>
            <person name="Schakwitz W."/>
            <person name="Umezawa K."/>
            <person name="Ohm R.A."/>
            <person name="Grigoriev I.V."/>
            <person name="Nagy L.G."/>
            <person name="Gibbons J."/>
            <person name="Hibbett D."/>
        </authorList>
    </citation>
    <scope>NUCLEOTIDE SEQUENCE [LARGE SCALE GENOMIC DNA]</scope>
    <source>
        <strain evidence="1">ALCF2SS1-6</strain>
    </source>
</reference>
<sequence>MSGFGIRNAGCRRRRRCCDFRSCMGRCTGLRHRHCTSCGRPNTRRAAAPQLARCPYLATPRVCAIREADFEARQGLTLFTRTRAHTHSQHSCCPSPQNVRARRWSGVRELRCTIYWQISAIPAGTCLIDGLGRRTSTTRIAWNAEGRDSQIPALTSCTIIRLYHLTIFPAVRTTQAYTGLSSLGIHHCSIISSPPCSL</sequence>
<organism evidence="1 2">
    <name type="scientific">Lentinus tigrinus ALCF2SS1-6</name>
    <dbReference type="NCBI Taxonomy" id="1328759"/>
    <lineage>
        <taxon>Eukaryota</taxon>
        <taxon>Fungi</taxon>
        <taxon>Dikarya</taxon>
        <taxon>Basidiomycota</taxon>
        <taxon>Agaricomycotina</taxon>
        <taxon>Agaricomycetes</taxon>
        <taxon>Polyporales</taxon>
        <taxon>Polyporaceae</taxon>
        <taxon>Lentinus</taxon>
    </lineage>
</organism>
<keyword evidence="2" id="KW-1185">Reference proteome</keyword>
<dbReference type="Proteomes" id="UP000313359">
    <property type="component" value="Unassembled WGS sequence"/>
</dbReference>
<name>A0A5C2RPX8_9APHY</name>
<accession>A0A5C2RPX8</accession>